<sequence>MINKCLHLGEYDQNHCVSSDTHCEPCNKRLPTCVGLPDGSHTFPQREWTSDYIKCYRNRTVSLNKCNHGYFHPRIKVCTSMVEKGEYEQNLCSKTDPNCAPCPERKPSCKGMIDGQHKFPGREWHPDFITCYKNRTVHIDNCKNGIFNPKLQRCVSQIDQVDILEFCLSNPSAVVPNPDNCAQYFNCSNKNTKYGHYIEECKYPDLYSVTLRSCQKFHTLINILLFFHTGEYKQNLCQKGDQNCEPCPSRLPSCMGQQDGSRPYPNHHWTNLYMTCIQNRTMSVNRCPDKAIFNPNRLQCENKIEQSEYQQNICKNTNRTCILCTKRLPSCVNLPDGPNPVNTKTWHPDYLLCYKNRTLDVKRCTSGYFHPVDRTCKVEVKPVDIPDYCSAHPLAIVPNYDNCAQYYNCTQVLQSGRHEPIECQYPDLFSMTTMSCSRFTNVDCKQRHEPQAPCKYIDKLKHKHTSQCKLHVSLHHFIGEYIANLCDPNDQGCIECPKRLPSCIGKSDGNHGFPGRLWRPDFITCYKNRTINITKCPSGYFNPINKKCQSKISHDTAPDFCTMNPNKIIPKENSCSQYYNCSNKNSLLGNYINECQYPDLFSRSSLQCENFHSVSCDSRLEPQAPCEYISEYVQNLCSHMNSVNCRPCKERLPSCVGLGNGNQPVTDQLWSEMFVHCLDNRTMAVRHCPQNSYFDPVLKTCVNHVTSSKNYSNKLTKYGHFQILFFNHFAENIDQFCAANPKEIVENTANCGQYYNCSKLYTKHGHFLQECKYPDLFSVTLKSCQRFTNVDCKDRPEPQAPYYIRCFRNRTVGIENCTKVDVPGYCNANPKRILPNMDNCGQFYTCSDPRNGFSRECKYPDLFSMSSLSCEKFTTIYCQSSTRTTSSICCKSVFLWSDLPSMFNINVLCIPQVSVVYQTTQYLQECNYPDLYSVVTGRCEQFNMVTCGLKHVNIFKTYVCRARCHVFLVLRDCPVV</sequence>
<dbReference type="InterPro" id="IPR036508">
    <property type="entry name" value="Chitin-bd_dom_sf"/>
</dbReference>
<organism evidence="2 3">
    <name type="scientific">Tegillarca granosa</name>
    <name type="common">Malaysian cockle</name>
    <name type="synonym">Anadara granosa</name>
    <dbReference type="NCBI Taxonomy" id="220873"/>
    <lineage>
        <taxon>Eukaryota</taxon>
        <taxon>Metazoa</taxon>
        <taxon>Spiralia</taxon>
        <taxon>Lophotrochozoa</taxon>
        <taxon>Mollusca</taxon>
        <taxon>Bivalvia</taxon>
        <taxon>Autobranchia</taxon>
        <taxon>Pteriomorphia</taxon>
        <taxon>Arcoida</taxon>
        <taxon>Arcoidea</taxon>
        <taxon>Arcidae</taxon>
        <taxon>Tegillarca</taxon>
    </lineage>
</organism>
<feature type="domain" description="Chitin-binding type-2" evidence="1">
    <location>
        <begin position="386"/>
        <end position="446"/>
    </location>
</feature>
<gene>
    <name evidence="2" type="ORF">KUTeg_006023</name>
</gene>
<proteinExistence type="predicted"/>
<evidence type="ECO:0000313" key="2">
    <source>
        <dbReference type="EMBL" id="KAJ8316009.1"/>
    </source>
</evidence>
<feature type="domain" description="Chitin-binding type-2" evidence="1">
    <location>
        <begin position="823"/>
        <end position="880"/>
    </location>
</feature>
<dbReference type="EMBL" id="JARBDR010000328">
    <property type="protein sequence ID" value="KAJ8316009.1"/>
    <property type="molecule type" value="Genomic_DNA"/>
</dbReference>
<reference evidence="2 3" key="1">
    <citation type="submission" date="2022-12" db="EMBL/GenBank/DDBJ databases">
        <title>Chromosome-level genome of Tegillarca granosa.</title>
        <authorList>
            <person name="Kim J."/>
        </authorList>
    </citation>
    <scope>NUCLEOTIDE SEQUENCE [LARGE SCALE GENOMIC DNA]</scope>
    <source>
        <strain evidence="2">Teg-2019</strain>
        <tissue evidence="2">Adductor muscle</tissue>
    </source>
</reference>
<protein>
    <recommendedName>
        <fullName evidence="1">Chitin-binding type-2 domain-containing protein</fullName>
    </recommendedName>
</protein>
<dbReference type="SUPFAM" id="SSF57625">
    <property type="entry name" value="Invertebrate chitin-binding proteins"/>
    <property type="match status" value="4"/>
</dbReference>
<evidence type="ECO:0000259" key="1">
    <source>
        <dbReference type="PROSITE" id="PS50940"/>
    </source>
</evidence>
<name>A0ABQ9FFC8_TEGGR</name>
<dbReference type="InterPro" id="IPR002557">
    <property type="entry name" value="Chitin-bd_dom"/>
</dbReference>
<dbReference type="PROSITE" id="PS50940">
    <property type="entry name" value="CHIT_BIND_II"/>
    <property type="match status" value="6"/>
</dbReference>
<comment type="caution">
    <text evidence="2">The sequence shown here is derived from an EMBL/GenBank/DDBJ whole genome shotgun (WGS) entry which is preliminary data.</text>
</comment>
<feature type="domain" description="Chitin-binding type-2" evidence="1">
    <location>
        <begin position="734"/>
        <end position="794"/>
    </location>
</feature>
<dbReference type="SMART" id="SM00494">
    <property type="entry name" value="ChtBD2"/>
    <property type="match status" value="8"/>
</dbReference>
<feature type="domain" description="Chitin-binding type-2" evidence="1">
    <location>
        <begin position="558"/>
        <end position="618"/>
    </location>
</feature>
<feature type="domain" description="Chitin-binding type-2" evidence="1">
    <location>
        <begin position="251"/>
        <end position="316"/>
    </location>
</feature>
<evidence type="ECO:0000313" key="3">
    <source>
        <dbReference type="Proteomes" id="UP001217089"/>
    </source>
</evidence>
<feature type="domain" description="Chitin-binding type-2" evidence="1">
    <location>
        <begin position="164"/>
        <end position="214"/>
    </location>
</feature>
<keyword evidence="3" id="KW-1185">Reference proteome</keyword>
<accession>A0ABQ9FFC8</accession>
<dbReference type="Proteomes" id="UP001217089">
    <property type="component" value="Unassembled WGS sequence"/>
</dbReference>